<accession>A0A7U2ERP9</accession>
<dbReference type="InterPro" id="IPR050266">
    <property type="entry name" value="AB_hydrolase_sf"/>
</dbReference>
<gene>
    <name evidence="3" type="ORF">JI435_009400</name>
</gene>
<dbReference type="Gene3D" id="3.40.50.1820">
    <property type="entry name" value="alpha/beta hydrolase"/>
    <property type="match status" value="1"/>
</dbReference>
<feature type="compositionally biased region" description="Low complexity" evidence="1">
    <location>
        <begin position="305"/>
        <end position="320"/>
    </location>
</feature>
<dbReference type="InterPro" id="IPR000073">
    <property type="entry name" value="AB_hydrolase_1"/>
</dbReference>
<dbReference type="EMBL" id="CP069023">
    <property type="protein sequence ID" value="QRC91432.1"/>
    <property type="molecule type" value="Genomic_DNA"/>
</dbReference>
<protein>
    <recommendedName>
        <fullName evidence="2">AB hydrolase-1 domain-containing protein</fullName>
    </recommendedName>
</protein>
<dbReference type="OMA" id="DVASPYG"/>
<proteinExistence type="predicted"/>
<feature type="domain" description="AB hydrolase-1" evidence="2">
    <location>
        <begin position="126"/>
        <end position="257"/>
    </location>
</feature>
<dbReference type="SUPFAM" id="SSF53474">
    <property type="entry name" value="alpha/beta-Hydrolases"/>
    <property type="match status" value="1"/>
</dbReference>
<sequence length="501" mass="54846">MDWLSKLGGSASAAPAKAPALSLSSISQSLPSIPRSKLPDLHHPYVAIGGASLGSLLVLGTLMSVLKSAPTTIIPSPVQTKLPQLSEEDVQELPYPPNALPGARDVNSPYGSVRVYEWGPEDGDKVLLIHGISTPGIAMADLAHKLVRRGCRVMMFDLFGRGYSDAPSPLYHKYDSSLYFSQILLCLQSSPIAWSGHRSFTIIGYSLGGAIAADFASYFPYNVRGLVLVAPGGLIRKRNITFKSKLLYQSSWLPEWMVHRMVANRLWTGKHSLKAPEPEPEPEAIEVAETTTTKTVDADTRSVRSGKSSKSGKSKSSFFSDMGRKRKSKRRESSPGSRVSTISETLAGVEEDEHDEETVFLSSNKALLKHNPNSTVSAVVDWQVLHHKGFVPAFVSSIRHAPVHEQQHRWTIIKENIESGKGPLKEVWLVLGETDPIIIKEELVEDATAALGEDHLRVRVVEGVGHEIAVERADEIVQVVGSVLGWHKKPHSSKSKKHSMF</sequence>
<dbReference type="PRINTS" id="PR00111">
    <property type="entry name" value="ABHYDROLASE"/>
</dbReference>
<evidence type="ECO:0000259" key="2">
    <source>
        <dbReference type="Pfam" id="PF00561"/>
    </source>
</evidence>
<dbReference type="AlphaFoldDB" id="A0A7U2ERP9"/>
<evidence type="ECO:0000313" key="4">
    <source>
        <dbReference type="Proteomes" id="UP000663193"/>
    </source>
</evidence>
<keyword evidence="4" id="KW-1185">Reference proteome</keyword>
<dbReference type="VEuPathDB" id="FungiDB:JI435_009400"/>
<dbReference type="InterPro" id="IPR029058">
    <property type="entry name" value="AB_hydrolase_fold"/>
</dbReference>
<reference evidence="4" key="1">
    <citation type="journal article" date="2021" name="BMC Genomics">
        <title>Chromosome-level genome assembly and manually-curated proteome of model necrotroph Parastagonospora nodorum Sn15 reveals a genome-wide trove of candidate effector homologs, and redundancy of virulence-related functions within an accessory chromosome.</title>
        <authorList>
            <person name="Bertazzoni S."/>
            <person name="Jones D.A.B."/>
            <person name="Phan H.T."/>
            <person name="Tan K.-C."/>
            <person name="Hane J.K."/>
        </authorList>
    </citation>
    <scope>NUCLEOTIDE SEQUENCE [LARGE SCALE GENOMIC DNA]</scope>
    <source>
        <strain evidence="4">SN15 / ATCC MYA-4574 / FGSC 10173)</strain>
    </source>
</reference>
<dbReference type="Pfam" id="PF00561">
    <property type="entry name" value="Abhydrolase_1"/>
    <property type="match status" value="1"/>
</dbReference>
<name>A0A7U2ERP9_PHANO</name>
<dbReference type="PANTHER" id="PTHR43798:SF33">
    <property type="entry name" value="HYDROLASE, PUTATIVE (AFU_ORTHOLOGUE AFUA_2G14860)-RELATED"/>
    <property type="match status" value="1"/>
</dbReference>
<evidence type="ECO:0000256" key="1">
    <source>
        <dbReference type="SAM" id="MobiDB-lite"/>
    </source>
</evidence>
<dbReference type="OrthoDB" id="408373at2759"/>
<feature type="region of interest" description="Disordered" evidence="1">
    <location>
        <begin position="273"/>
        <end position="355"/>
    </location>
</feature>
<dbReference type="PANTHER" id="PTHR43798">
    <property type="entry name" value="MONOACYLGLYCEROL LIPASE"/>
    <property type="match status" value="1"/>
</dbReference>
<evidence type="ECO:0000313" key="3">
    <source>
        <dbReference type="EMBL" id="QRC91432.1"/>
    </source>
</evidence>
<dbReference type="Proteomes" id="UP000663193">
    <property type="component" value="Chromosome 1"/>
</dbReference>
<organism evidence="3 4">
    <name type="scientific">Phaeosphaeria nodorum (strain SN15 / ATCC MYA-4574 / FGSC 10173)</name>
    <name type="common">Glume blotch fungus</name>
    <name type="synonym">Parastagonospora nodorum</name>
    <dbReference type="NCBI Taxonomy" id="321614"/>
    <lineage>
        <taxon>Eukaryota</taxon>
        <taxon>Fungi</taxon>
        <taxon>Dikarya</taxon>
        <taxon>Ascomycota</taxon>
        <taxon>Pezizomycotina</taxon>
        <taxon>Dothideomycetes</taxon>
        <taxon>Pleosporomycetidae</taxon>
        <taxon>Pleosporales</taxon>
        <taxon>Pleosporineae</taxon>
        <taxon>Phaeosphaeriaceae</taxon>
        <taxon>Parastagonospora</taxon>
    </lineage>
</organism>